<evidence type="ECO:0000259" key="1">
    <source>
        <dbReference type="Pfam" id="PF13859"/>
    </source>
</evidence>
<dbReference type="Gene3D" id="2.120.10.10">
    <property type="match status" value="1"/>
</dbReference>
<gene>
    <name evidence="2" type="ORF">MOQ_000840</name>
</gene>
<keyword evidence="3" id="KW-1185">Reference proteome</keyword>
<dbReference type="AlphaFoldDB" id="K2NMB7"/>
<dbReference type="Pfam" id="PF13859">
    <property type="entry name" value="BNR_3"/>
    <property type="match status" value="1"/>
</dbReference>
<dbReference type="InterPro" id="IPR011040">
    <property type="entry name" value="Sialidase"/>
</dbReference>
<evidence type="ECO:0000313" key="3">
    <source>
        <dbReference type="Proteomes" id="UP000007350"/>
    </source>
</evidence>
<evidence type="ECO:0000313" key="2">
    <source>
        <dbReference type="EMBL" id="EKF38944.1"/>
    </source>
</evidence>
<dbReference type="Proteomes" id="UP000007350">
    <property type="component" value="Unassembled WGS sequence"/>
</dbReference>
<reference evidence="2 3" key="1">
    <citation type="journal article" date="2012" name="BMC Genomics">
        <title>Comparative genomic analysis of human infective Trypanosoma cruzi lineages with the bat-restricted subspecies T. cruzi marinkellei.</title>
        <authorList>
            <person name="Franzen O."/>
            <person name="Talavera-Lopez C."/>
            <person name="Ochaya S."/>
            <person name="Butler C.E."/>
            <person name="Messenger L.A."/>
            <person name="Lewis M.D."/>
            <person name="Llewellyn M.S."/>
            <person name="Marinkelle C.J."/>
            <person name="Tyler K.M."/>
            <person name="Miles M.A."/>
            <person name="Andersson B."/>
        </authorList>
    </citation>
    <scope>NUCLEOTIDE SEQUENCE [LARGE SCALE GENOMIC DNA]</scope>
    <source>
        <strain evidence="2 3">B7</strain>
    </source>
</reference>
<feature type="domain" description="Sialidase" evidence="1">
    <location>
        <begin position="1"/>
        <end position="113"/>
    </location>
</feature>
<sequence>MIAECDDGQMVYESHGMGRKWTEAAGTLSGVWVNARSGVSWDERLRAEALITATMEGRRVMLCTQGGYVSREKNANALHLWVTDSNRAFRVGPLFVENAVNGEVAGTLLYSDDVLRLLQDGAIGASRAISLARVTEELQTIRSALTTWGQPDAFLLRVAHTHGWSGWIPVQRGQWWRDVDRRVPLRGCKAHECREGPGWV</sequence>
<comment type="caution">
    <text evidence="2">The sequence shown here is derived from an EMBL/GenBank/DDBJ whole genome shotgun (WGS) entry which is preliminary data.</text>
</comment>
<dbReference type="EMBL" id="AHKC01003109">
    <property type="protein sequence ID" value="EKF38944.1"/>
    <property type="molecule type" value="Genomic_DNA"/>
</dbReference>
<dbReference type="SUPFAM" id="SSF50939">
    <property type="entry name" value="Sialidases"/>
    <property type="match status" value="1"/>
</dbReference>
<dbReference type="InterPro" id="IPR008377">
    <property type="entry name" value="Sialidase_trypan"/>
</dbReference>
<dbReference type="PRINTS" id="PR01803">
    <property type="entry name" value="TCSIALIDASE"/>
</dbReference>
<proteinExistence type="predicted"/>
<organism evidence="2 3">
    <name type="scientific">Trypanosoma cruzi marinkellei</name>
    <dbReference type="NCBI Taxonomy" id="85056"/>
    <lineage>
        <taxon>Eukaryota</taxon>
        <taxon>Discoba</taxon>
        <taxon>Euglenozoa</taxon>
        <taxon>Kinetoplastea</taxon>
        <taxon>Metakinetoplastina</taxon>
        <taxon>Trypanosomatida</taxon>
        <taxon>Trypanosomatidae</taxon>
        <taxon>Trypanosoma</taxon>
        <taxon>Schizotrypanum</taxon>
    </lineage>
</organism>
<dbReference type="CDD" id="cd15482">
    <property type="entry name" value="Sialidase_non-viral"/>
    <property type="match status" value="1"/>
</dbReference>
<protein>
    <submittedName>
        <fullName evidence="2">Trans-sialidase, putative</fullName>
    </submittedName>
</protein>
<name>K2NMB7_TRYCR</name>
<dbReference type="GO" id="GO:0004308">
    <property type="term" value="F:exo-alpha-sialidase activity"/>
    <property type="evidence" value="ECO:0007669"/>
    <property type="project" value="InterPro"/>
</dbReference>
<dbReference type="InterPro" id="IPR036278">
    <property type="entry name" value="Sialidase_sf"/>
</dbReference>
<accession>K2NMB7</accession>